<proteinExistence type="predicted"/>
<reference evidence="1" key="1">
    <citation type="submission" date="2020-09" db="EMBL/GenBank/DDBJ databases">
        <title>A novel bacterium of genus Bacillus, isolated from South China Sea.</title>
        <authorList>
            <person name="Huang H."/>
            <person name="Mo K."/>
            <person name="Hu Y."/>
        </authorList>
    </citation>
    <scope>NUCLEOTIDE SEQUENCE</scope>
    <source>
        <strain evidence="1">IB182487</strain>
    </source>
</reference>
<dbReference type="EMBL" id="JACXAI010000043">
    <property type="protein sequence ID" value="MBD1383114.1"/>
    <property type="molecule type" value="Genomic_DNA"/>
</dbReference>
<dbReference type="GO" id="GO:0030420">
    <property type="term" value="P:establishment of competence for transformation"/>
    <property type="evidence" value="ECO:0007669"/>
    <property type="project" value="InterPro"/>
</dbReference>
<dbReference type="InterPro" id="IPR010461">
    <property type="entry name" value="ComK"/>
</dbReference>
<keyword evidence="2" id="KW-1185">Reference proteome</keyword>
<organism evidence="1 2">
    <name type="scientific">Metabacillus arenae</name>
    <dbReference type="NCBI Taxonomy" id="2771434"/>
    <lineage>
        <taxon>Bacteria</taxon>
        <taxon>Bacillati</taxon>
        <taxon>Bacillota</taxon>
        <taxon>Bacilli</taxon>
        <taxon>Bacillales</taxon>
        <taxon>Bacillaceae</taxon>
        <taxon>Metabacillus</taxon>
    </lineage>
</organism>
<evidence type="ECO:0000313" key="2">
    <source>
        <dbReference type="Proteomes" id="UP000626844"/>
    </source>
</evidence>
<protein>
    <submittedName>
        <fullName evidence="1">Competence protein ComK</fullName>
    </submittedName>
</protein>
<comment type="caution">
    <text evidence="1">The sequence shown here is derived from an EMBL/GenBank/DDBJ whole genome shotgun (WGS) entry which is preliminary data.</text>
</comment>
<dbReference type="Proteomes" id="UP000626844">
    <property type="component" value="Unassembled WGS sequence"/>
</dbReference>
<dbReference type="Pfam" id="PF06338">
    <property type="entry name" value="ComK"/>
    <property type="match status" value="1"/>
</dbReference>
<sequence>MKKIGHLIDTLYEEKSTYTIWGETMAIIPIYSEYGELHSIVIEIYRIIKVKISPKQIIEESCDYYGCTMSGCLESAQNILKGKKMLPVLISKVDKLCMIPIISADNPDNVWLSYKHIFDVIADGKNSTAVLSNYKKVKLEISKETLNTKIEKAGHLICTYDLRSERLKETYKQHLIAEQETIYQPEDSNLEH</sequence>
<gene>
    <name evidence="1" type="ORF">IC621_23220</name>
</gene>
<dbReference type="AlphaFoldDB" id="A0A926NGN8"/>
<name>A0A926NGN8_9BACI</name>
<evidence type="ECO:0000313" key="1">
    <source>
        <dbReference type="EMBL" id="MBD1383114.1"/>
    </source>
</evidence>
<accession>A0A926NGN8</accession>
<dbReference type="RefSeq" id="WP_191161950.1">
    <property type="nucleotide sequence ID" value="NZ_JACXAI010000043.1"/>
</dbReference>